<gene>
    <name evidence="1" type="ORF">ERS852407_04158</name>
</gene>
<evidence type="ECO:0000313" key="1">
    <source>
        <dbReference type="EMBL" id="CUO84917.1"/>
    </source>
</evidence>
<accession>A0A174IH29</accession>
<evidence type="ECO:0000313" key="2">
    <source>
        <dbReference type="Proteomes" id="UP000095651"/>
    </source>
</evidence>
<organism evidence="1 2">
    <name type="scientific">Hungatella hathewayi</name>
    <dbReference type="NCBI Taxonomy" id="154046"/>
    <lineage>
        <taxon>Bacteria</taxon>
        <taxon>Bacillati</taxon>
        <taxon>Bacillota</taxon>
        <taxon>Clostridia</taxon>
        <taxon>Lachnospirales</taxon>
        <taxon>Lachnospiraceae</taxon>
        <taxon>Hungatella</taxon>
    </lineage>
</organism>
<reference evidence="1 2" key="1">
    <citation type="submission" date="2015-09" db="EMBL/GenBank/DDBJ databases">
        <authorList>
            <consortium name="Pathogen Informatics"/>
        </authorList>
    </citation>
    <scope>NUCLEOTIDE SEQUENCE [LARGE SCALE GENOMIC DNA]</scope>
    <source>
        <strain evidence="1 2">2789STDY5608850</strain>
    </source>
</reference>
<protein>
    <submittedName>
        <fullName evidence="1">Bacteriophage QLRG family, putative DNA packaging</fullName>
    </submittedName>
</protein>
<sequence>MNRKEMLQTVKQNLRLGTEDHDLIISDLILTVCDYCNLDPDCVPDILEPFVRKKAKGIIDYEAVEGTGYNPEIASIKEGDGNITWAQTEGNTKASIYGLSESDKAGLRRHRRLRGYAKPVCKNV</sequence>
<dbReference type="AlphaFoldDB" id="A0A174IH29"/>
<dbReference type="Proteomes" id="UP000095651">
    <property type="component" value="Unassembled WGS sequence"/>
</dbReference>
<name>A0A174IH29_9FIRM</name>
<dbReference type="EMBL" id="CYZE01000013">
    <property type="protein sequence ID" value="CUO84917.1"/>
    <property type="molecule type" value="Genomic_DNA"/>
</dbReference>
<proteinExistence type="predicted"/>
<dbReference type="RefSeq" id="WP_055658052.1">
    <property type="nucleotide sequence ID" value="NZ_CABIXC010000013.1"/>
</dbReference>